<protein>
    <submittedName>
        <fullName evidence="2">Uncharacterized protein</fullName>
    </submittedName>
</protein>
<reference evidence="2 3" key="1">
    <citation type="submission" date="2019-09" db="EMBL/GenBank/DDBJ databases">
        <title>Complete genome sequence of Sporolactobacillus terrae 70-3.</title>
        <authorList>
            <person name="Tanaka N."/>
            <person name="Shiwa Y."/>
            <person name="Fujita N."/>
            <person name="Tanasupawat S."/>
        </authorList>
    </citation>
    <scope>NUCLEOTIDE SEQUENCE [LARGE SCALE GENOMIC DNA]</scope>
    <source>
        <strain evidence="2 3">70-3</strain>
    </source>
</reference>
<keyword evidence="1" id="KW-1133">Transmembrane helix</keyword>
<keyword evidence="1" id="KW-0812">Transmembrane</keyword>
<evidence type="ECO:0000256" key="1">
    <source>
        <dbReference type="SAM" id="Phobius"/>
    </source>
</evidence>
<evidence type="ECO:0000313" key="2">
    <source>
        <dbReference type="EMBL" id="BBN97863.1"/>
    </source>
</evidence>
<evidence type="ECO:0000313" key="3">
    <source>
        <dbReference type="Proteomes" id="UP000326951"/>
    </source>
</evidence>
<dbReference type="AlphaFoldDB" id="A0A5K7WZV3"/>
<dbReference type="EMBL" id="AP021853">
    <property type="protein sequence ID" value="BBN97863.1"/>
    <property type="molecule type" value="Genomic_DNA"/>
</dbReference>
<name>A0A5K7WZV3_9BACL</name>
<feature type="transmembrane region" description="Helical" evidence="1">
    <location>
        <begin position="6"/>
        <end position="27"/>
    </location>
</feature>
<dbReference type="Proteomes" id="UP000326951">
    <property type="component" value="Chromosome"/>
</dbReference>
<proteinExistence type="predicted"/>
<organism evidence="2 3">
    <name type="scientific">Sporolactobacillus terrae</name>
    <dbReference type="NCBI Taxonomy" id="269673"/>
    <lineage>
        <taxon>Bacteria</taxon>
        <taxon>Bacillati</taxon>
        <taxon>Bacillota</taxon>
        <taxon>Bacilli</taxon>
        <taxon>Bacillales</taxon>
        <taxon>Sporolactobacillaceae</taxon>
        <taxon>Sporolactobacillus</taxon>
    </lineage>
</organism>
<accession>A0A5K7WZV3</accession>
<gene>
    <name evidence="2" type="ORF">St703_05680</name>
</gene>
<keyword evidence="1" id="KW-0472">Membrane</keyword>
<sequence length="57" mass="6900">MVNRLVIYWYIPCQCVVKNMALVVHIIGRNQRKEKELCLCYDYSSENEREREESSLF</sequence>